<feature type="transmembrane region" description="Helical" evidence="1">
    <location>
        <begin position="325"/>
        <end position="344"/>
    </location>
</feature>
<accession>A0A2M7VC43</accession>
<proteinExistence type="predicted"/>
<keyword evidence="1" id="KW-1133">Transmembrane helix</keyword>
<evidence type="ECO:0000313" key="3">
    <source>
        <dbReference type="Proteomes" id="UP000231453"/>
    </source>
</evidence>
<feature type="transmembrane region" description="Helical" evidence="1">
    <location>
        <begin position="169"/>
        <end position="197"/>
    </location>
</feature>
<feature type="transmembrane region" description="Helical" evidence="1">
    <location>
        <begin position="265"/>
        <end position="288"/>
    </location>
</feature>
<feature type="transmembrane region" description="Helical" evidence="1">
    <location>
        <begin position="218"/>
        <end position="238"/>
    </location>
</feature>
<organism evidence="2 3">
    <name type="scientific">Candidatus Magasanikbacteria bacterium CG_4_10_14_0_2_um_filter_33_14</name>
    <dbReference type="NCBI Taxonomy" id="1974636"/>
    <lineage>
        <taxon>Bacteria</taxon>
        <taxon>Candidatus Magasanikiibacteriota</taxon>
    </lineage>
</organism>
<dbReference type="Proteomes" id="UP000231453">
    <property type="component" value="Unassembled WGS sequence"/>
</dbReference>
<dbReference type="AlphaFoldDB" id="A0A2M7VC43"/>
<name>A0A2M7VC43_9BACT</name>
<feature type="transmembrane region" description="Helical" evidence="1">
    <location>
        <begin position="365"/>
        <end position="388"/>
    </location>
</feature>
<gene>
    <name evidence="2" type="ORF">COX80_00100</name>
</gene>
<feature type="transmembrane region" description="Helical" evidence="1">
    <location>
        <begin position="124"/>
        <end position="147"/>
    </location>
</feature>
<feature type="transmembrane region" description="Helical" evidence="1">
    <location>
        <begin position="403"/>
        <end position="420"/>
    </location>
</feature>
<feature type="transmembrane region" description="Helical" evidence="1">
    <location>
        <begin position="87"/>
        <end position="112"/>
    </location>
</feature>
<feature type="transmembrane region" description="Helical" evidence="1">
    <location>
        <begin position="300"/>
        <end position="319"/>
    </location>
</feature>
<evidence type="ECO:0008006" key="4">
    <source>
        <dbReference type="Google" id="ProtNLM"/>
    </source>
</evidence>
<evidence type="ECO:0000313" key="2">
    <source>
        <dbReference type="EMBL" id="PIZ96914.1"/>
    </source>
</evidence>
<comment type="caution">
    <text evidence="2">The sequence shown here is derived from an EMBL/GenBank/DDBJ whole genome shotgun (WGS) entry which is preliminary data.</text>
</comment>
<keyword evidence="1" id="KW-0812">Transmembrane</keyword>
<feature type="transmembrane region" description="Helical" evidence="1">
    <location>
        <begin position="12"/>
        <end position="33"/>
    </location>
</feature>
<evidence type="ECO:0000256" key="1">
    <source>
        <dbReference type="SAM" id="Phobius"/>
    </source>
</evidence>
<keyword evidence="1" id="KW-0472">Membrane</keyword>
<reference evidence="3" key="1">
    <citation type="submission" date="2017-09" db="EMBL/GenBank/DDBJ databases">
        <title>Depth-based differentiation of microbial function through sediment-hosted aquifers and enrichment of novel symbionts in the deep terrestrial subsurface.</title>
        <authorList>
            <person name="Probst A.J."/>
            <person name="Ladd B."/>
            <person name="Jarett J.K."/>
            <person name="Geller-Mcgrath D.E."/>
            <person name="Sieber C.M.K."/>
            <person name="Emerson J.B."/>
            <person name="Anantharaman K."/>
            <person name="Thomas B.C."/>
            <person name="Malmstrom R."/>
            <person name="Stieglmeier M."/>
            <person name="Klingl A."/>
            <person name="Woyke T."/>
            <person name="Ryan C.M."/>
            <person name="Banfield J.F."/>
        </authorList>
    </citation>
    <scope>NUCLEOTIDE SEQUENCE [LARGE SCALE GENOMIC DNA]</scope>
</reference>
<protein>
    <recommendedName>
        <fullName evidence="4">Glycosyltransferase RgtA/B/C/D-like domain-containing protein</fullName>
    </recommendedName>
</protein>
<dbReference type="EMBL" id="PFPL01000004">
    <property type="protein sequence ID" value="PIZ96914.1"/>
    <property type="molecule type" value="Genomic_DNA"/>
</dbReference>
<sequence length="425" mass="49778">MLFSRTNLVKKIVLSFLSAVILISVSLIFPSVINKGVALYSPAHTTGVLMDDTFMELFINDHNENPIFSLRKFTNVPLFTISKTFNISLTVSFLIVQFFYIFLTIFVFLSLIEQIYKKKFINSLITLLFFLFSFSIIFSFFIPIYSYDDFPQYLFLFLALFYGLKKKPILTTVFLSLSLLARESSILLFPSLAILIFPDIIENPKHFFTQKKELLKNLTLFIIPVIVYYLYVLIETILHKNILSANLDYFETERFSHLAFNFHNFQYGIESFMAILLVFLPTYYILSVSKTFQEDKNKKYLKMAWLLAFVINTPITLLATRAQEARIMALPMVLIWPFLGKYLYELLKEFPNEVKKYFKKWNSIDNIPVLIINFLLILTILFLAYLFLLKVYQPGLNGFPKGYKLYAIIITNVLTLHYLFTKKSE</sequence>